<comment type="caution">
    <text evidence="2">The sequence shown here is derived from an EMBL/GenBank/DDBJ whole genome shotgun (WGS) entry which is preliminary data.</text>
</comment>
<proteinExistence type="predicted"/>
<dbReference type="Proteomes" id="UP000283512">
    <property type="component" value="Unassembled WGS sequence"/>
</dbReference>
<evidence type="ECO:0000259" key="1">
    <source>
        <dbReference type="Pfam" id="PF12991"/>
    </source>
</evidence>
<organism evidence="2 3">
    <name type="scientific">Bacteroides caccae</name>
    <dbReference type="NCBI Taxonomy" id="47678"/>
    <lineage>
        <taxon>Bacteria</taxon>
        <taxon>Pseudomonadati</taxon>
        <taxon>Bacteroidota</taxon>
        <taxon>Bacteroidia</taxon>
        <taxon>Bacteroidales</taxon>
        <taxon>Bacteroidaceae</taxon>
        <taxon>Bacteroides</taxon>
    </lineage>
</organism>
<dbReference type="Pfam" id="PF12991">
    <property type="entry name" value="DUF3875"/>
    <property type="match status" value="1"/>
</dbReference>
<accession>A0A414YF03</accession>
<name>A0A414YF03_9BACE</name>
<evidence type="ECO:0000313" key="2">
    <source>
        <dbReference type="EMBL" id="RHH84708.1"/>
    </source>
</evidence>
<dbReference type="InterPro" id="IPR022509">
    <property type="entry name" value="Conjugation_ATPase_TraG"/>
</dbReference>
<dbReference type="InterPro" id="IPR053155">
    <property type="entry name" value="F-pilin_assembly_TraC"/>
</dbReference>
<dbReference type="PANTHER" id="PTHR38467:SF1">
    <property type="entry name" value="CONJUGATIVE TRANSFER: ASSEMBLY"/>
    <property type="match status" value="1"/>
</dbReference>
<gene>
    <name evidence="2" type="primary">traG</name>
    <name evidence="2" type="ORF">DW190_21050</name>
</gene>
<dbReference type="AlphaFoldDB" id="A0A414YF03"/>
<evidence type="ECO:0000313" key="3">
    <source>
        <dbReference type="Proteomes" id="UP000283512"/>
    </source>
</evidence>
<dbReference type="PANTHER" id="PTHR38467">
    <property type="match status" value="1"/>
</dbReference>
<dbReference type="NCBIfam" id="TIGR03783">
    <property type="entry name" value="Bac_Flav_CT_G"/>
    <property type="match status" value="1"/>
</dbReference>
<protein>
    <submittedName>
        <fullName evidence="2">TraG family conjugative transposon ATPase</fullName>
    </submittedName>
</protein>
<dbReference type="RefSeq" id="WP_122295907.1">
    <property type="nucleotide sequence ID" value="NZ_QRKD01000043.1"/>
</dbReference>
<sequence>MKNVMKTATLESKFPLLSVENGCIISKDADITVAYRVELPELFTLTRAEYESMHSTWAKAVKVLPNYSIVHKQDFFIEEGYKPDICKEDLSFLSRSFERHFNERPYLQHTCYLFLTKTTKEHSRTTSSFNALTRGFIIPKEMQDKETVTRFMECCGQFERIVNDSGLLRIIRLTDEEIIGSKNSAGIIEKYFSMSQEDATCLQDLSLGAGEMKVGDNYLCLHTLSDPEDLPSNVSTDCRYERLSTDRSDCRLSFAAPIGILLTCNHVVNQYLFIDDSAEILRKFEQTARNMHSLSRYSRSNQINREWIEEYLNEAHSKGLTSIRAHCNVMAWSDDREKLKRIKNDVGSQLALMEAKPRHNTVDVPTLFWAAIPGNAGDFPSEESFHTF</sequence>
<feature type="non-terminal residue" evidence="2">
    <location>
        <position position="388"/>
    </location>
</feature>
<dbReference type="InterPro" id="IPR024451">
    <property type="entry name" value="TraG_N_Bacteroidetes"/>
</dbReference>
<feature type="domain" description="TraG N-terminal Bacteroidetes" evidence="1">
    <location>
        <begin position="3"/>
        <end position="55"/>
    </location>
</feature>
<dbReference type="EMBL" id="QRKD01000043">
    <property type="protein sequence ID" value="RHH84708.1"/>
    <property type="molecule type" value="Genomic_DNA"/>
</dbReference>
<reference evidence="2 3" key="1">
    <citation type="submission" date="2018-08" db="EMBL/GenBank/DDBJ databases">
        <title>A genome reference for cultivated species of the human gut microbiota.</title>
        <authorList>
            <person name="Zou Y."/>
            <person name="Xue W."/>
            <person name="Luo G."/>
        </authorList>
    </citation>
    <scope>NUCLEOTIDE SEQUENCE [LARGE SCALE GENOMIC DNA]</scope>
    <source>
        <strain evidence="2 3">AM16-49B</strain>
    </source>
</reference>